<dbReference type="InterPro" id="IPR050587">
    <property type="entry name" value="GNT1/Glycosyltrans_8"/>
</dbReference>
<dbReference type="SUPFAM" id="SSF53448">
    <property type="entry name" value="Nucleotide-diphospho-sugar transferases"/>
    <property type="match status" value="1"/>
</dbReference>
<evidence type="ECO:0000313" key="2">
    <source>
        <dbReference type="Proteomes" id="UP000186583"/>
    </source>
</evidence>
<accession>A0A1Q8RSQ4</accession>
<dbReference type="Gene3D" id="3.90.550.10">
    <property type="entry name" value="Spore Coat Polysaccharide Biosynthesis Protein SpsA, Chain A"/>
    <property type="match status" value="1"/>
</dbReference>
<protein>
    <submittedName>
        <fullName evidence="1">Glucose N-acetyltransferase 1-like protein 3</fullName>
    </submittedName>
</protein>
<dbReference type="STRING" id="708187.A0A1Q8RSQ4"/>
<evidence type="ECO:0000313" key="1">
    <source>
        <dbReference type="EMBL" id="OLN87348.1"/>
    </source>
</evidence>
<dbReference type="OrthoDB" id="2014201at2759"/>
<dbReference type="EMBL" id="MPGH01000100">
    <property type="protein sequence ID" value="OLN87348.1"/>
    <property type="molecule type" value="Genomic_DNA"/>
</dbReference>
<keyword evidence="1" id="KW-0808">Transferase</keyword>
<keyword evidence="2" id="KW-1185">Reference proteome</keyword>
<dbReference type="AlphaFoldDB" id="A0A1Q8RSQ4"/>
<sequence>MLVSTRRTVTFACVVFAFVLLTGYQSIKHSYVSNPLRVLKNDTISAPALTTELERTSSTGQLEPRFAYVINFNRLERFGVKHDLVLVFPKDWAQGKSKEAKAIKQLHAASPRILLRPFELLAISKQKGPATWSKSINKFHAFALTEYARVLVFDSDSQVLNNMDTYFLTPKAAIAVPRAYWLNEMDAPAAEQVVGSHVMLIEPDKERYEMLVDEALKSGEVDMDIMNRMFRRSALILPHRRLALLTGEFRRTDHRKYLAPDEDEEWDAVDEASKSYLVHFSDWPLPKPWLPHTTEEWQAALPDCPETEDAQSHRSRCADREVWSGFYEDYNADRKQYCKRWV</sequence>
<dbReference type="InterPro" id="IPR029044">
    <property type="entry name" value="Nucleotide-diphossugar_trans"/>
</dbReference>
<name>A0A1Q8RSQ4_9PEZI</name>
<reference evidence="1 2" key="1">
    <citation type="submission" date="2016-11" db="EMBL/GenBank/DDBJ databases">
        <title>Draft Genome Assembly of Colletotrichum chlorophyti a pathogen of herbaceous plants.</title>
        <authorList>
            <person name="Gan P."/>
            <person name="Narusaka M."/>
            <person name="Tsushima A."/>
            <person name="Narusaka Y."/>
            <person name="Takano Y."/>
            <person name="Shirasu K."/>
        </authorList>
    </citation>
    <scope>NUCLEOTIDE SEQUENCE [LARGE SCALE GENOMIC DNA]</scope>
    <source>
        <strain evidence="1 2">NTL11</strain>
    </source>
</reference>
<dbReference type="PANTHER" id="PTHR11183">
    <property type="entry name" value="GLYCOGENIN SUBFAMILY MEMBER"/>
    <property type="match status" value="1"/>
</dbReference>
<organism evidence="1 2">
    <name type="scientific">Colletotrichum chlorophyti</name>
    <dbReference type="NCBI Taxonomy" id="708187"/>
    <lineage>
        <taxon>Eukaryota</taxon>
        <taxon>Fungi</taxon>
        <taxon>Dikarya</taxon>
        <taxon>Ascomycota</taxon>
        <taxon>Pezizomycotina</taxon>
        <taxon>Sordariomycetes</taxon>
        <taxon>Hypocreomycetidae</taxon>
        <taxon>Glomerellales</taxon>
        <taxon>Glomerellaceae</taxon>
        <taxon>Colletotrichum</taxon>
    </lineage>
</organism>
<gene>
    <name evidence="1" type="ORF">CCHL11_09289</name>
</gene>
<dbReference type="GO" id="GO:0016740">
    <property type="term" value="F:transferase activity"/>
    <property type="evidence" value="ECO:0007669"/>
    <property type="project" value="UniProtKB-KW"/>
</dbReference>
<comment type="caution">
    <text evidence="1">The sequence shown here is derived from an EMBL/GenBank/DDBJ whole genome shotgun (WGS) entry which is preliminary data.</text>
</comment>
<proteinExistence type="predicted"/>
<dbReference type="Proteomes" id="UP000186583">
    <property type="component" value="Unassembled WGS sequence"/>
</dbReference>